<evidence type="ECO:0000313" key="3">
    <source>
        <dbReference type="Proteomes" id="UP000240912"/>
    </source>
</evidence>
<dbReference type="EMBL" id="PYLS01000004">
    <property type="protein sequence ID" value="PST84129.1"/>
    <property type="molecule type" value="Genomic_DNA"/>
</dbReference>
<organism evidence="2 3">
    <name type="scientific">Pedobacter yulinensis</name>
    <dbReference type="NCBI Taxonomy" id="2126353"/>
    <lineage>
        <taxon>Bacteria</taxon>
        <taxon>Pseudomonadati</taxon>
        <taxon>Bacteroidota</taxon>
        <taxon>Sphingobacteriia</taxon>
        <taxon>Sphingobacteriales</taxon>
        <taxon>Sphingobacteriaceae</taxon>
        <taxon>Pedobacter</taxon>
    </lineage>
</organism>
<feature type="domain" description="Transposase IS200-like" evidence="1">
    <location>
        <begin position="8"/>
        <end position="127"/>
    </location>
</feature>
<dbReference type="Gene3D" id="3.30.70.1290">
    <property type="entry name" value="Transposase IS200-like"/>
    <property type="match status" value="1"/>
</dbReference>
<name>A0A2T3HNX0_9SPHI</name>
<sequence length="184" mass="21972">MKYFDSFEEGRFFHIFGHAVGFENLFRCAENYRYFLERYHEYIDPVAHTFCYCLMPNHFHFLVRFHLQDNAVHHKLMRPLSNLLNGYTKAYNRMFERRGALFINRTRRRAVKNDVYLNTLIDYIHENPVRSGFCQTPGEWRYSSFNQFEAWRKHSSQHESYLYNQLFEGAGFFSSSAAGLGASA</sequence>
<comment type="caution">
    <text evidence="2">The sequence shown here is derived from an EMBL/GenBank/DDBJ whole genome shotgun (WGS) entry which is preliminary data.</text>
</comment>
<protein>
    <submittedName>
        <fullName evidence="2">Transposase</fullName>
    </submittedName>
</protein>
<evidence type="ECO:0000313" key="2">
    <source>
        <dbReference type="EMBL" id="PST84129.1"/>
    </source>
</evidence>
<dbReference type="GO" id="GO:0006313">
    <property type="term" value="P:DNA transposition"/>
    <property type="evidence" value="ECO:0007669"/>
    <property type="project" value="InterPro"/>
</dbReference>
<dbReference type="GO" id="GO:0003677">
    <property type="term" value="F:DNA binding"/>
    <property type="evidence" value="ECO:0007669"/>
    <property type="project" value="InterPro"/>
</dbReference>
<dbReference type="InterPro" id="IPR036515">
    <property type="entry name" value="Transposase_17_sf"/>
</dbReference>
<dbReference type="PANTHER" id="PTHR34322">
    <property type="entry name" value="TRANSPOSASE, Y1_TNP DOMAIN-CONTAINING"/>
    <property type="match status" value="1"/>
</dbReference>
<dbReference type="InterPro" id="IPR002686">
    <property type="entry name" value="Transposase_17"/>
</dbReference>
<dbReference type="PANTHER" id="PTHR34322:SF2">
    <property type="entry name" value="TRANSPOSASE IS200-LIKE DOMAIN-CONTAINING PROTEIN"/>
    <property type="match status" value="1"/>
</dbReference>
<dbReference type="SUPFAM" id="SSF143422">
    <property type="entry name" value="Transposase IS200-like"/>
    <property type="match status" value="1"/>
</dbReference>
<evidence type="ECO:0000259" key="1">
    <source>
        <dbReference type="SMART" id="SM01321"/>
    </source>
</evidence>
<accession>A0A2T3HNX0</accession>
<reference evidence="2 3" key="1">
    <citation type="submission" date="2018-03" db="EMBL/GenBank/DDBJ databases">
        <authorList>
            <person name="Keele B.F."/>
        </authorList>
    </citation>
    <scope>NUCLEOTIDE SEQUENCE [LARGE SCALE GENOMIC DNA]</scope>
    <source>
        <strain evidence="2 3">YL28-9</strain>
    </source>
</reference>
<dbReference type="SMART" id="SM01321">
    <property type="entry name" value="Y1_Tnp"/>
    <property type="match status" value="1"/>
</dbReference>
<gene>
    <name evidence="2" type="ORF">C7T94_05200</name>
</gene>
<dbReference type="Proteomes" id="UP000240912">
    <property type="component" value="Unassembled WGS sequence"/>
</dbReference>
<keyword evidence="3" id="KW-1185">Reference proteome</keyword>
<dbReference type="RefSeq" id="WP_107214228.1">
    <property type="nucleotide sequence ID" value="NZ_KZ686268.1"/>
</dbReference>
<dbReference type="GO" id="GO:0004803">
    <property type="term" value="F:transposase activity"/>
    <property type="evidence" value="ECO:0007669"/>
    <property type="project" value="InterPro"/>
</dbReference>
<proteinExistence type="predicted"/>
<dbReference type="OrthoDB" id="9788881at2"/>
<dbReference type="AlphaFoldDB" id="A0A2T3HNX0"/>